<proteinExistence type="predicted"/>
<evidence type="ECO:0000256" key="1">
    <source>
        <dbReference type="ARBA" id="ARBA00004370"/>
    </source>
</evidence>
<evidence type="ECO:0000256" key="2">
    <source>
        <dbReference type="ARBA" id="ARBA00022692"/>
    </source>
</evidence>
<dbReference type="SUPFAM" id="SSF48452">
    <property type="entry name" value="TPR-like"/>
    <property type="match status" value="1"/>
</dbReference>
<reference evidence="8 10" key="2">
    <citation type="journal article" date="2019" name="Microb. Pathog.">
        <title>Comparison of VITEK 2, MALDI-TOF MS, 16S rRNA gene sequencing, and whole-genome sequencing for identification of Roseomonas mucosa.</title>
        <authorList>
            <person name="Rudolph W.W."/>
            <person name="Gunzer F."/>
            <person name="Trauth M."/>
            <person name="Bunk B."/>
            <person name="Bigge R."/>
            <person name="Schrottner P."/>
        </authorList>
    </citation>
    <scope>NUCLEOTIDE SEQUENCE [LARGE SCALE GENOMIC DNA]</scope>
    <source>
        <strain evidence="8 10">DSM 103800</strain>
    </source>
</reference>
<accession>A0A1L7AD93</accession>
<evidence type="ECO:0000256" key="4">
    <source>
        <dbReference type="ARBA" id="ARBA00023136"/>
    </source>
</evidence>
<dbReference type="Gene3D" id="1.25.40.10">
    <property type="entry name" value="Tetratricopeptide repeat domain"/>
    <property type="match status" value="1"/>
</dbReference>
<reference evidence="7 9" key="1">
    <citation type="submission" date="2016-05" db="EMBL/GenBank/DDBJ databases">
        <title>Complete Genome and Methylome Analysis of Psychrotrophic Bacterial Isolates from Antarctic Lake Untersee.</title>
        <authorList>
            <person name="Fomenkov A."/>
            <person name="Akimov V.N."/>
            <person name="Vasilyeva L.V."/>
            <person name="Andersen D."/>
            <person name="Vincze T."/>
            <person name="Roberts R.J."/>
        </authorList>
    </citation>
    <scope>NUCLEOTIDE SEQUENCE [LARGE SCALE GENOMIC DNA]</scope>
    <source>
        <strain evidence="7 9">U14-5</strain>
    </source>
</reference>
<evidence type="ECO:0000313" key="7">
    <source>
        <dbReference type="EMBL" id="APT56723.1"/>
    </source>
</evidence>
<dbReference type="RefSeq" id="WP_075797653.1">
    <property type="nucleotide sequence ID" value="NZ_CP015583.1"/>
</dbReference>
<organism evidence="7 9">
    <name type="scientific">Roseomonas gilardii</name>
    <dbReference type="NCBI Taxonomy" id="257708"/>
    <lineage>
        <taxon>Bacteria</taxon>
        <taxon>Pseudomonadati</taxon>
        <taxon>Pseudomonadota</taxon>
        <taxon>Alphaproteobacteria</taxon>
        <taxon>Acetobacterales</taxon>
        <taxon>Roseomonadaceae</taxon>
        <taxon>Roseomonas</taxon>
    </lineage>
</organism>
<dbReference type="InterPro" id="IPR010817">
    <property type="entry name" value="HemY_N"/>
</dbReference>
<evidence type="ECO:0000313" key="9">
    <source>
        <dbReference type="Proteomes" id="UP000185494"/>
    </source>
</evidence>
<gene>
    <name evidence="7" type="ORF">RGI145_06000</name>
    <name evidence="8" type="ORF">RQ831_00630</name>
</gene>
<keyword evidence="3 5" id="KW-1133">Transmembrane helix</keyword>
<name>A0A1L7AD93_9PROT</name>
<keyword evidence="10" id="KW-1185">Reference proteome</keyword>
<dbReference type="KEGG" id="rgi:RGI145_06000"/>
<dbReference type="STRING" id="257708.RGI145_06000"/>
<feature type="transmembrane region" description="Helical" evidence="5">
    <location>
        <begin position="42"/>
        <end position="65"/>
    </location>
</feature>
<evidence type="ECO:0000313" key="8">
    <source>
        <dbReference type="EMBL" id="MDT8329535.1"/>
    </source>
</evidence>
<dbReference type="EMBL" id="JAVVDO010000001">
    <property type="protein sequence ID" value="MDT8329535.1"/>
    <property type="molecule type" value="Genomic_DNA"/>
</dbReference>
<dbReference type="Pfam" id="PF07219">
    <property type="entry name" value="HemY_N"/>
    <property type="match status" value="1"/>
</dbReference>
<keyword evidence="4 5" id="KW-0472">Membrane</keyword>
<keyword evidence="2 5" id="KW-0812">Transmembrane</keyword>
<evidence type="ECO:0000256" key="5">
    <source>
        <dbReference type="SAM" id="Phobius"/>
    </source>
</evidence>
<protein>
    <submittedName>
        <fullName evidence="8">Heme biosynthesis HemY N-terminal domain-containing protein</fullName>
    </submittedName>
    <submittedName>
        <fullName evidence="7">Heme biosynthesis protein HemY</fullName>
    </submittedName>
</protein>
<dbReference type="InterPro" id="IPR011990">
    <property type="entry name" value="TPR-like_helical_dom_sf"/>
</dbReference>
<dbReference type="EMBL" id="CP015583">
    <property type="protein sequence ID" value="APT56723.1"/>
    <property type="molecule type" value="Genomic_DNA"/>
</dbReference>
<evidence type="ECO:0000313" key="10">
    <source>
        <dbReference type="Proteomes" id="UP001258945"/>
    </source>
</evidence>
<dbReference type="AlphaFoldDB" id="A0A1L7AD93"/>
<dbReference type="Proteomes" id="UP000185494">
    <property type="component" value="Chromosome 1"/>
</dbReference>
<dbReference type="GO" id="GO:0016020">
    <property type="term" value="C:membrane"/>
    <property type="evidence" value="ECO:0007669"/>
    <property type="project" value="UniProtKB-SubCell"/>
</dbReference>
<dbReference type="eggNOG" id="COG3898">
    <property type="taxonomic scope" value="Bacteria"/>
</dbReference>
<evidence type="ECO:0000256" key="3">
    <source>
        <dbReference type="ARBA" id="ARBA00022989"/>
    </source>
</evidence>
<sequence>MLRAIWLLIVLAVGVAFAWYLRNLGGAVEMRVGDVFVGLPLWVLLLILVVGFVVLHGLLRGWALLRSWPQRIRDRRTARYRTEGDAAVTRALVALASGTADQARMEIRRARKLLGDTPHTLLLTAEAERMSGREEAANAAFQALAEREDARFLGLRGLLRSAMQREDWPEAQRLAREAEAAQPGASWVREERALLAMRTHHWGEALALRAPGLSESALALAAAEEEQAPTRKAELEKRAFQADPGFAPAALAYAAQLRDLGSPRRSRAVLEESWKAAPHPDLARAYLAGEGDVLARVRAAEALVEPNRTHPESRLLLGRLALEASLVGRARTELEALAASGEADRRAYLALVDLERVEQGDTPAGRAGEAKWLRAAAAAAPEPRWVCGQCGQEHEAWAPVCDHCGTTGRIGWTAPYQRPPVPRAEKV</sequence>
<feature type="domain" description="HemY N-terminal" evidence="6">
    <location>
        <begin position="26"/>
        <end position="132"/>
    </location>
</feature>
<reference evidence="8" key="3">
    <citation type="submission" date="2023-09" db="EMBL/GenBank/DDBJ databases">
        <authorList>
            <person name="Schober I."/>
            <person name="Bunk B."/>
        </authorList>
    </citation>
    <scope>NUCLEOTIDE SEQUENCE</scope>
    <source>
        <strain evidence="8">DSM 103800</strain>
    </source>
</reference>
<evidence type="ECO:0000259" key="6">
    <source>
        <dbReference type="Pfam" id="PF07219"/>
    </source>
</evidence>
<dbReference type="Proteomes" id="UP001258945">
    <property type="component" value="Unassembled WGS sequence"/>
</dbReference>
<comment type="subcellular location">
    <subcellularLocation>
        <location evidence="1">Membrane</location>
    </subcellularLocation>
</comment>